<evidence type="ECO:0008006" key="5">
    <source>
        <dbReference type="Google" id="ProtNLM"/>
    </source>
</evidence>
<protein>
    <recommendedName>
        <fullName evidence="5">Phosphoribosylaminoimidazole-succinocarboxamide synthase</fullName>
    </recommendedName>
</protein>
<keyword evidence="2" id="KW-0812">Transmembrane</keyword>
<feature type="transmembrane region" description="Helical" evidence="2">
    <location>
        <begin position="229"/>
        <end position="247"/>
    </location>
</feature>
<evidence type="ECO:0000313" key="4">
    <source>
        <dbReference type="Proteomes" id="UP001281410"/>
    </source>
</evidence>
<proteinExistence type="predicted"/>
<feature type="transmembrane region" description="Helical" evidence="2">
    <location>
        <begin position="647"/>
        <end position="667"/>
    </location>
</feature>
<feature type="transmembrane region" description="Helical" evidence="2">
    <location>
        <begin position="340"/>
        <end position="361"/>
    </location>
</feature>
<gene>
    <name evidence="3" type="ORF">Dsin_032540</name>
</gene>
<comment type="caution">
    <text evidence="3">The sequence shown here is derived from an EMBL/GenBank/DDBJ whole genome shotgun (WGS) entry which is preliminary data.</text>
</comment>
<sequence>MIAIATPIKSVRDVSSAASPTGYETPLSKISTPRMYPHNDPEMSLPRRPGNAMLPPLSTRNVEGLNSGHTVHPVIDRLDNLSPPTPGHDDTPYIRFALEQITFDEEVVGPRRSSVLNDHFGSTRNLGADSSSNTISSPNGQPQPFRFPSSGYEKKSHSIKEQVLLPIDAPVGTQWKSLGYIPVPLRVSTLAALILLCLFMIAGILYSNIYTIRNSGLYDYDGNSTARYFLFQYLPQLLGIVILLWLFSVQSAMYRVLPYFSMSIEKEQNKLLQDTPIIPANFVLPDFTFFKCGEPVVGIVLLVFWLMNFTVPFLSCLYQTQFYAELESPRWRWSTFQDLGWVLVVWYLMLVAALLCCMIRFRRRNSALMWDPASIADVILLFQRSNILDDYARSEIEPDLADYVPPSYLRLGFWTPSGSHDIFHAIGEANKPLNRLSLMGELPKAAFVKEKFDSTDSFDIERYRYSNGSEFTRSIHSPFQRYRWCPWFLRDSCLLAWILAAVLLLIPFLVVSFVNQAVQNGFDPLLSSGTGSNGFSPSNFLYSFLPSLLATWLFLFWQPIDTFFKLVQPYANLASPYGTSAQRSLLQSYSAMPPIVVTFNALANRDFKLAYVTFVALASAAIPVLAGGIFTAQLFSAGDVRMVASMPGYLTMCVFVSIYALSFLVIWPTRKRYLPHAVNTIAGQLSFLYASPLLNDPAIRNVRSRADLITRLDGAGHMAASEIDEKGLTGEGRRKLRDCKNEHIDREPKFAFGIYLGRDSKEHLGIDRLLRSR</sequence>
<organism evidence="3 4">
    <name type="scientific">Dipteronia sinensis</name>
    <dbReference type="NCBI Taxonomy" id="43782"/>
    <lineage>
        <taxon>Eukaryota</taxon>
        <taxon>Viridiplantae</taxon>
        <taxon>Streptophyta</taxon>
        <taxon>Embryophyta</taxon>
        <taxon>Tracheophyta</taxon>
        <taxon>Spermatophyta</taxon>
        <taxon>Magnoliopsida</taxon>
        <taxon>eudicotyledons</taxon>
        <taxon>Gunneridae</taxon>
        <taxon>Pentapetalae</taxon>
        <taxon>rosids</taxon>
        <taxon>malvids</taxon>
        <taxon>Sapindales</taxon>
        <taxon>Sapindaceae</taxon>
        <taxon>Hippocastanoideae</taxon>
        <taxon>Acereae</taxon>
        <taxon>Dipteronia</taxon>
    </lineage>
</organism>
<evidence type="ECO:0000256" key="1">
    <source>
        <dbReference type="SAM" id="MobiDB-lite"/>
    </source>
</evidence>
<dbReference type="EMBL" id="JANJYJ010000314">
    <property type="protein sequence ID" value="KAK3177605.1"/>
    <property type="molecule type" value="Genomic_DNA"/>
</dbReference>
<feature type="transmembrane region" description="Helical" evidence="2">
    <location>
        <begin position="190"/>
        <end position="209"/>
    </location>
</feature>
<keyword evidence="2" id="KW-1133">Transmembrane helix</keyword>
<accession>A0AAE0DP07</accession>
<name>A0AAE0DP07_9ROSI</name>
<feature type="region of interest" description="Disordered" evidence="1">
    <location>
        <begin position="114"/>
        <end position="152"/>
    </location>
</feature>
<keyword evidence="2" id="KW-0472">Membrane</keyword>
<dbReference type="PANTHER" id="PTHR37544">
    <property type="entry name" value="SPRAY-RELATED"/>
    <property type="match status" value="1"/>
</dbReference>
<dbReference type="AlphaFoldDB" id="A0AAE0DP07"/>
<feature type="transmembrane region" description="Helical" evidence="2">
    <location>
        <begin position="296"/>
        <end position="320"/>
    </location>
</feature>
<feature type="transmembrane region" description="Helical" evidence="2">
    <location>
        <begin position="609"/>
        <end position="635"/>
    </location>
</feature>
<feature type="compositionally biased region" description="Polar residues" evidence="1">
    <location>
        <begin position="114"/>
        <end position="142"/>
    </location>
</feature>
<feature type="transmembrane region" description="Helical" evidence="2">
    <location>
        <begin position="493"/>
        <end position="514"/>
    </location>
</feature>
<evidence type="ECO:0000313" key="3">
    <source>
        <dbReference type="EMBL" id="KAK3177605.1"/>
    </source>
</evidence>
<feature type="region of interest" description="Disordered" evidence="1">
    <location>
        <begin position="11"/>
        <end position="36"/>
    </location>
</feature>
<dbReference type="Pfam" id="PF11915">
    <property type="entry name" value="DUF3433"/>
    <property type="match status" value="2"/>
</dbReference>
<reference evidence="3" key="1">
    <citation type="journal article" date="2023" name="Plant J.">
        <title>Genome sequences and population genomics provide insights into the demographic history, inbreeding, and mutation load of two 'living fossil' tree species of Dipteronia.</title>
        <authorList>
            <person name="Feng Y."/>
            <person name="Comes H.P."/>
            <person name="Chen J."/>
            <person name="Zhu S."/>
            <person name="Lu R."/>
            <person name="Zhang X."/>
            <person name="Li P."/>
            <person name="Qiu J."/>
            <person name="Olsen K.M."/>
            <person name="Qiu Y."/>
        </authorList>
    </citation>
    <scope>NUCLEOTIDE SEQUENCE</scope>
    <source>
        <strain evidence="3">NBL</strain>
    </source>
</reference>
<dbReference type="InterPro" id="IPR021840">
    <property type="entry name" value="DUF3433"/>
</dbReference>
<keyword evidence="4" id="KW-1185">Reference proteome</keyword>
<feature type="transmembrane region" description="Helical" evidence="2">
    <location>
        <begin position="540"/>
        <end position="557"/>
    </location>
</feature>
<dbReference type="Proteomes" id="UP001281410">
    <property type="component" value="Unassembled WGS sequence"/>
</dbReference>
<dbReference type="PANTHER" id="PTHR37544:SF1">
    <property type="entry name" value="PHOSPHORIBOSYLAMINOIMIDAZOLE-SUCCINOCARBOXAMIDE SYNTHASE"/>
    <property type="match status" value="1"/>
</dbReference>
<evidence type="ECO:0000256" key="2">
    <source>
        <dbReference type="SAM" id="Phobius"/>
    </source>
</evidence>